<dbReference type="Proteomes" id="UP000094385">
    <property type="component" value="Unassembled WGS sequence"/>
</dbReference>
<name>A0A1E3PZE7_LIPST</name>
<keyword evidence="2" id="KW-1185">Reference proteome</keyword>
<proteinExistence type="predicted"/>
<gene>
    <name evidence="1" type="ORF">LIPSTDRAFT_159434</name>
</gene>
<dbReference type="AlphaFoldDB" id="A0A1E3PZE7"/>
<sequence>MIASAADKCGESPSIEPACTNDGATVSERSSYRVLSEGACRPHEISSIVRLATIRRAKAGVRWIRCPRTPKRILLFILDSTSTMSTRWRAVRGPIRCDDRHCRRSTLLECASQPIAAAPSNRTGAPLCGVSILVSSVDDPQPAKLATRNLGMATRGLNLNRGRL</sequence>
<dbReference type="EMBL" id="KV454299">
    <property type="protein sequence ID" value="ODQ70829.1"/>
    <property type="molecule type" value="Genomic_DNA"/>
</dbReference>
<evidence type="ECO:0000313" key="1">
    <source>
        <dbReference type="EMBL" id="ODQ70829.1"/>
    </source>
</evidence>
<protein>
    <submittedName>
        <fullName evidence="1">Uncharacterized protein</fullName>
    </submittedName>
</protein>
<reference evidence="1 2" key="1">
    <citation type="journal article" date="2016" name="Proc. Natl. Acad. Sci. U.S.A.">
        <title>Comparative genomics of biotechnologically important yeasts.</title>
        <authorList>
            <person name="Riley R."/>
            <person name="Haridas S."/>
            <person name="Wolfe K.H."/>
            <person name="Lopes M.R."/>
            <person name="Hittinger C.T."/>
            <person name="Goeker M."/>
            <person name="Salamov A.A."/>
            <person name="Wisecaver J.H."/>
            <person name="Long T.M."/>
            <person name="Calvey C.H."/>
            <person name="Aerts A.L."/>
            <person name="Barry K.W."/>
            <person name="Choi C."/>
            <person name="Clum A."/>
            <person name="Coughlan A.Y."/>
            <person name="Deshpande S."/>
            <person name="Douglass A.P."/>
            <person name="Hanson S.J."/>
            <person name="Klenk H.-P."/>
            <person name="LaButti K.M."/>
            <person name="Lapidus A."/>
            <person name="Lindquist E.A."/>
            <person name="Lipzen A.M."/>
            <person name="Meier-Kolthoff J.P."/>
            <person name="Ohm R.A."/>
            <person name="Otillar R.P."/>
            <person name="Pangilinan J.L."/>
            <person name="Peng Y."/>
            <person name="Rokas A."/>
            <person name="Rosa C.A."/>
            <person name="Scheuner C."/>
            <person name="Sibirny A.A."/>
            <person name="Slot J.C."/>
            <person name="Stielow J.B."/>
            <person name="Sun H."/>
            <person name="Kurtzman C.P."/>
            <person name="Blackwell M."/>
            <person name="Grigoriev I.V."/>
            <person name="Jeffries T.W."/>
        </authorList>
    </citation>
    <scope>NUCLEOTIDE SEQUENCE [LARGE SCALE GENOMIC DNA]</scope>
    <source>
        <strain evidence="1 2">NRRL Y-11557</strain>
    </source>
</reference>
<evidence type="ECO:0000313" key="2">
    <source>
        <dbReference type="Proteomes" id="UP000094385"/>
    </source>
</evidence>
<organism evidence="1 2">
    <name type="scientific">Lipomyces starkeyi NRRL Y-11557</name>
    <dbReference type="NCBI Taxonomy" id="675824"/>
    <lineage>
        <taxon>Eukaryota</taxon>
        <taxon>Fungi</taxon>
        <taxon>Dikarya</taxon>
        <taxon>Ascomycota</taxon>
        <taxon>Saccharomycotina</taxon>
        <taxon>Lipomycetes</taxon>
        <taxon>Lipomycetales</taxon>
        <taxon>Lipomycetaceae</taxon>
        <taxon>Lipomyces</taxon>
    </lineage>
</organism>
<accession>A0A1E3PZE7</accession>